<keyword evidence="2" id="KW-0131">Cell cycle</keyword>
<sequence length="440" mass="51003">MRIIMRLQLIGQMKVSITGNNCSISYQHSQAYHSNIKRMLQWKLMKEHLSICTTLNSMMNSSLDDKELAMEQIQDGACYFLKTHLGLFYPNLASIFCVYQLIHRDLVNENDCNFYYCHSLGSRFFTKKFSEMIKSEHLQTLLDRRREGQTWESLTRIKLNLNIEHLTDLSCHRYFESLGQFEFPFSNDYLRYREHQTCNQENAGPNPLLDDIESTDTITNLFTNMFETRTESFLVNGIQVIQALLEYRHYRANLSPKQPPVDEETGAESKIEIGDIGTMEKIVSYPMFSVNETALPDLMTPLDIKRLTKNVRQVHAAIVPRLEDFNSLLTNPSEKSPVRTTIGLIEKPFGATRVEVVHLIRALLSSNNPTINRKLTTLKTLPVLMDLFFAYPYNNFLHTQVEQSINCILDNPKSTSPWLFKMPMKWLFGRKKSPEEMALA</sequence>
<dbReference type="EMBL" id="CAEY01001590">
    <property type="status" value="NOT_ANNOTATED_CDS"/>
    <property type="molecule type" value="Genomic_DNA"/>
</dbReference>
<dbReference type="GO" id="GO:0019888">
    <property type="term" value="F:protein phosphatase regulator activity"/>
    <property type="evidence" value="ECO:0007669"/>
    <property type="project" value="TreeGrafter"/>
</dbReference>
<dbReference type="GO" id="GO:0005634">
    <property type="term" value="C:nucleus"/>
    <property type="evidence" value="ECO:0007669"/>
    <property type="project" value="TreeGrafter"/>
</dbReference>
<evidence type="ECO:0000256" key="2">
    <source>
        <dbReference type="ARBA" id="ARBA00023306"/>
    </source>
</evidence>
<dbReference type="Proteomes" id="UP000015104">
    <property type="component" value="Unassembled WGS sequence"/>
</dbReference>
<reference evidence="3" key="2">
    <citation type="submission" date="2015-06" db="UniProtKB">
        <authorList>
            <consortium name="EnsemblMetazoa"/>
        </authorList>
    </citation>
    <scope>IDENTIFICATION</scope>
</reference>
<dbReference type="HOGENOM" id="CLU_1112554_0_0_1"/>
<dbReference type="EnsemblMetazoa" id="tetur05g07410.1">
    <property type="protein sequence ID" value="tetur05g07410.1"/>
    <property type="gene ID" value="tetur05g07410"/>
</dbReference>
<dbReference type="PANTHER" id="PTHR12634">
    <property type="entry name" value="SIT4 YEAST -ASSOCIATING PROTEIN-RELATED"/>
    <property type="match status" value="1"/>
</dbReference>
<evidence type="ECO:0000313" key="3">
    <source>
        <dbReference type="EnsemblMetazoa" id="tetur05g07410.1"/>
    </source>
</evidence>
<dbReference type="Pfam" id="PF04499">
    <property type="entry name" value="SAPS"/>
    <property type="match status" value="1"/>
</dbReference>
<proteinExistence type="inferred from homology"/>
<dbReference type="AlphaFoldDB" id="T1K5T3"/>
<dbReference type="eggNOG" id="KOG2073">
    <property type="taxonomic scope" value="Eukaryota"/>
</dbReference>
<reference evidence="4" key="1">
    <citation type="submission" date="2011-08" db="EMBL/GenBank/DDBJ databases">
        <authorList>
            <person name="Rombauts S."/>
        </authorList>
    </citation>
    <scope>NUCLEOTIDE SEQUENCE</scope>
    <source>
        <strain evidence="4">London</strain>
    </source>
</reference>
<evidence type="ECO:0000256" key="1">
    <source>
        <dbReference type="ARBA" id="ARBA00006180"/>
    </source>
</evidence>
<organism evidence="3 4">
    <name type="scientific">Tetranychus urticae</name>
    <name type="common">Two-spotted spider mite</name>
    <dbReference type="NCBI Taxonomy" id="32264"/>
    <lineage>
        <taxon>Eukaryota</taxon>
        <taxon>Metazoa</taxon>
        <taxon>Ecdysozoa</taxon>
        <taxon>Arthropoda</taxon>
        <taxon>Chelicerata</taxon>
        <taxon>Arachnida</taxon>
        <taxon>Acari</taxon>
        <taxon>Acariformes</taxon>
        <taxon>Trombidiformes</taxon>
        <taxon>Prostigmata</taxon>
        <taxon>Eleutherengona</taxon>
        <taxon>Raphignathae</taxon>
        <taxon>Tetranychoidea</taxon>
        <taxon>Tetranychidae</taxon>
        <taxon>Tetranychus</taxon>
    </lineage>
</organism>
<accession>T1K5T3</accession>
<evidence type="ECO:0000313" key="4">
    <source>
        <dbReference type="Proteomes" id="UP000015104"/>
    </source>
</evidence>
<dbReference type="GO" id="GO:0005829">
    <property type="term" value="C:cytosol"/>
    <property type="evidence" value="ECO:0007669"/>
    <property type="project" value="TreeGrafter"/>
</dbReference>
<dbReference type="InterPro" id="IPR007587">
    <property type="entry name" value="SAPS"/>
</dbReference>
<dbReference type="STRING" id="32264.T1K5T3"/>
<comment type="similarity">
    <text evidence="1">Belongs to the SAPS family.</text>
</comment>
<name>T1K5T3_TETUR</name>
<dbReference type="GO" id="GO:0019903">
    <property type="term" value="F:protein phosphatase binding"/>
    <property type="evidence" value="ECO:0007669"/>
    <property type="project" value="InterPro"/>
</dbReference>
<dbReference type="PANTHER" id="PTHR12634:SF8">
    <property type="entry name" value="FIERY MOUNTAIN, ISOFORM D"/>
    <property type="match status" value="1"/>
</dbReference>
<keyword evidence="4" id="KW-1185">Reference proteome</keyword>
<protein>
    <submittedName>
        <fullName evidence="3">Uncharacterized protein</fullName>
    </submittedName>
</protein>